<comment type="similarity">
    <text evidence="1">Belongs to the transglycosylase Slt family.</text>
</comment>
<evidence type="ECO:0000313" key="5">
    <source>
        <dbReference type="EMBL" id="NVN13067.1"/>
    </source>
</evidence>
<protein>
    <submittedName>
        <fullName evidence="5">Lytic transglycosylase domain-containing protein</fullName>
    </submittedName>
</protein>
<dbReference type="PROSITE" id="PS00922">
    <property type="entry name" value="TRANSGLYCOSYLASE"/>
    <property type="match status" value="1"/>
</dbReference>
<feature type="region of interest" description="Disordered" evidence="3">
    <location>
        <begin position="168"/>
        <end position="197"/>
    </location>
</feature>
<evidence type="ECO:0000256" key="2">
    <source>
        <dbReference type="ARBA" id="ARBA00009387"/>
    </source>
</evidence>
<name>A0A7Y7IZD7_9PROT</name>
<accession>A0A7Y7IZD7</accession>
<dbReference type="RefSeq" id="WP_176641517.1">
    <property type="nucleotide sequence ID" value="NZ_JABXXP010000717.1"/>
</dbReference>
<dbReference type="EMBL" id="JABXXP010000717">
    <property type="protein sequence ID" value="NVN13067.1"/>
    <property type="molecule type" value="Genomic_DNA"/>
</dbReference>
<dbReference type="Gene3D" id="1.10.530.10">
    <property type="match status" value="1"/>
</dbReference>
<dbReference type="Proteomes" id="UP000534870">
    <property type="component" value="Unassembled WGS sequence"/>
</dbReference>
<evidence type="ECO:0000256" key="1">
    <source>
        <dbReference type="ARBA" id="ARBA00007734"/>
    </source>
</evidence>
<dbReference type="Pfam" id="PF01464">
    <property type="entry name" value="SLT"/>
    <property type="match status" value="1"/>
</dbReference>
<organism evidence="5 6">
    <name type="scientific">Nguyenibacter vanlangensis</name>
    <dbReference type="NCBI Taxonomy" id="1216886"/>
    <lineage>
        <taxon>Bacteria</taxon>
        <taxon>Pseudomonadati</taxon>
        <taxon>Pseudomonadota</taxon>
        <taxon>Alphaproteobacteria</taxon>
        <taxon>Acetobacterales</taxon>
        <taxon>Acetobacteraceae</taxon>
        <taxon>Nguyenibacter</taxon>
    </lineage>
</organism>
<dbReference type="GO" id="GO:0000270">
    <property type="term" value="P:peptidoglycan metabolic process"/>
    <property type="evidence" value="ECO:0007669"/>
    <property type="project" value="InterPro"/>
</dbReference>
<dbReference type="InterPro" id="IPR008258">
    <property type="entry name" value="Transglycosylase_SLT_dom_1"/>
</dbReference>
<dbReference type="GO" id="GO:0016020">
    <property type="term" value="C:membrane"/>
    <property type="evidence" value="ECO:0007669"/>
    <property type="project" value="InterPro"/>
</dbReference>
<sequence>WPAPLSPPETDLPAGFLLAVIRQESGFDPAIVSPAGAYGLMQLLPAAARYVSRQARLATGPLTGASLTDPDLNMKIGSAYLARLMQKFGGSVPYVLAAYNAGPHRTDQWLDMLGDPARARPTADAMLATDAMLDWIESIPYAETRGYIQRVEENMAIYQAFAAARSGGGDSGGADSGGDDSVAAASADAGIGAGGGR</sequence>
<feature type="non-terminal residue" evidence="5">
    <location>
        <position position="1"/>
    </location>
</feature>
<dbReference type="PANTHER" id="PTHR37423:SF2">
    <property type="entry name" value="MEMBRANE-BOUND LYTIC MUREIN TRANSGLYCOSYLASE C"/>
    <property type="match status" value="1"/>
</dbReference>
<dbReference type="GO" id="GO:0008933">
    <property type="term" value="F:peptidoglycan lytic transglycosylase activity"/>
    <property type="evidence" value="ECO:0007669"/>
    <property type="project" value="InterPro"/>
</dbReference>
<feature type="compositionally biased region" description="Low complexity" evidence="3">
    <location>
        <begin position="179"/>
        <end position="190"/>
    </location>
</feature>
<feature type="domain" description="Transglycosylase SLT" evidence="4">
    <location>
        <begin position="13"/>
        <end position="111"/>
    </location>
</feature>
<comment type="caution">
    <text evidence="5">The sequence shown here is derived from an EMBL/GenBank/DDBJ whole genome shotgun (WGS) entry which is preliminary data.</text>
</comment>
<evidence type="ECO:0000259" key="4">
    <source>
        <dbReference type="Pfam" id="PF01464"/>
    </source>
</evidence>
<dbReference type="SUPFAM" id="SSF53955">
    <property type="entry name" value="Lysozyme-like"/>
    <property type="match status" value="1"/>
</dbReference>
<dbReference type="AlphaFoldDB" id="A0A7Y7IZD7"/>
<comment type="similarity">
    <text evidence="2">Belongs to the virb1 family.</text>
</comment>
<dbReference type="InterPro" id="IPR023346">
    <property type="entry name" value="Lysozyme-like_dom_sf"/>
</dbReference>
<gene>
    <name evidence="5" type="ORF">HUK84_18350</name>
</gene>
<evidence type="ECO:0000256" key="3">
    <source>
        <dbReference type="SAM" id="MobiDB-lite"/>
    </source>
</evidence>
<dbReference type="CDD" id="cd13401">
    <property type="entry name" value="Slt70-like"/>
    <property type="match status" value="1"/>
</dbReference>
<proteinExistence type="inferred from homology"/>
<evidence type="ECO:0000313" key="6">
    <source>
        <dbReference type="Proteomes" id="UP000534870"/>
    </source>
</evidence>
<dbReference type="InterPro" id="IPR000189">
    <property type="entry name" value="Transglyc_AS"/>
</dbReference>
<dbReference type="PANTHER" id="PTHR37423">
    <property type="entry name" value="SOLUBLE LYTIC MUREIN TRANSGLYCOSYLASE-RELATED"/>
    <property type="match status" value="1"/>
</dbReference>
<reference evidence="5 6" key="1">
    <citation type="submission" date="2020-06" db="EMBL/GenBank/DDBJ databases">
        <title>Description of novel acetic acid bacteria.</title>
        <authorList>
            <person name="Sombolestani A."/>
        </authorList>
    </citation>
    <scope>NUCLEOTIDE SEQUENCE [LARGE SCALE GENOMIC DNA]</scope>
    <source>
        <strain evidence="5 6">LMG 31431</strain>
    </source>
</reference>